<dbReference type="GO" id="GO:0016020">
    <property type="term" value="C:membrane"/>
    <property type="evidence" value="ECO:0007669"/>
    <property type="project" value="InterPro"/>
</dbReference>
<evidence type="ECO:0000256" key="1">
    <source>
        <dbReference type="SAM" id="Phobius"/>
    </source>
</evidence>
<gene>
    <name evidence="3" type="ORF">E3U44_05075</name>
</gene>
<proteinExistence type="predicted"/>
<keyword evidence="1" id="KW-1133">Transmembrane helix</keyword>
<keyword evidence="4" id="KW-1185">Reference proteome</keyword>
<dbReference type="GO" id="GO:0006508">
    <property type="term" value="P:proteolysis"/>
    <property type="evidence" value="ECO:0007669"/>
    <property type="project" value="InterPro"/>
</dbReference>
<dbReference type="EMBL" id="CP038033">
    <property type="protein sequence ID" value="QBQ53953.1"/>
    <property type="molecule type" value="Genomic_DNA"/>
</dbReference>
<dbReference type="RefSeq" id="WP_134356961.1">
    <property type="nucleotide sequence ID" value="NZ_CP038033.1"/>
</dbReference>
<dbReference type="PROSITE" id="PS50990">
    <property type="entry name" value="PEPTIDASE_C39"/>
    <property type="match status" value="1"/>
</dbReference>
<organism evidence="3 4">
    <name type="scientific">Nitrosococcus wardiae</name>
    <dbReference type="NCBI Taxonomy" id="1814290"/>
    <lineage>
        <taxon>Bacteria</taxon>
        <taxon>Pseudomonadati</taxon>
        <taxon>Pseudomonadota</taxon>
        <taxon>Gammaproteobacteria</taxon>
        <taxon>Chromatiales</taxon>
        <taxon>Chromatiaceae</taxon>
        <taxon>Nitrosococcus</taxon>
    </lineage>
</organism>
<dbReference type="InterPro" id="IPR005074">
    <property type="entry name" value="Peptidase_C39"/>
</dbReference>
<protein>
    <submittedName>
        <fullName evidence="3">Peptidase C39</fullName>
    </submittedName>
</protein>
<dbReference type="Proteomes" id="UP000294325">
    <property type="component" value="Chromosome"/>
</dbReference>
<evidence type="ECO:0000313" key="3">
    <source>
        <dbReference type="EMBL" id="QBQ53953.1"/>
    </source>
</evidence>
<evidence type="ECO:0000313" key="4">
    <source>
        <dbReference type="Proteomes" id="UP000294325"/>
    </source>
</evidence>
<keyword evidence="1" id="KW-0812">Transmembrane</keyword>
<keyword evidence="1" id="KW-0472">Membrane</keyword>
<reference evidence="3 4" key="1">
    <citation type="submission" date="2019-03" db="EMBL/GenBank/DDBJ databases">
        <title>The genome sequence of Nitrosococcus wardiae strain D1FHST reveals the archetypal metabolic capacity of ammonia-oxidizing Gammaproteobacteria.</title>
        <authorList>
            <person name="Wang L."/>
            <person name="Lim C.K."/>
            <person name="Hanson T.E."/>
            <person name="Dang H."/>
            <person name="Klotz M.G."/>
        </authorList>
    </citation>
    <scope>NUCLEOTIDE SEQUENCE [LARGE SCALE GENOMIC DNA]</scope>
    <source>
        <strain evidence="3 4">D1FHS</strain>
    </source>
</reference>
<dbReference type="Pfam" id="PF03412">
    <property type="entry name" value="Peptidase_C39"/>
    <property type="match status" value="1"/>
</dbReference>
<name>A0A4P7BVB9_9GAMM</name>
<dbReference type="Gene3D" id="3.90.70.10">
    <property type="entry name" value="Cysteine proteinases"/>
    <property type="match status" value="1"/>
</dbReference>
<dbReference type="AlphaFoldDB" id="A0A4P7BVB9"/>
<dbReference type="CDD" id="cd02423">
    <property type="entry name" value="Peptidase_C39G"/>
    <property type="match status" value="1"/>
</dbReference>
<dbReference type="GO" id="GO:0008233">
    <property type="term" value="F:peptidase activity"/>
    <property type="evidence" value="ECO:0007669"/>
    <property type="project" value="InterPro"/>
</dbReference>
<feature type="domain" description="Peptidase C39" evidence="2">
    <location>
        <begin position="64"/>
        <end position="199"/>
    </location>
</feature>
<accession>A0A4P7BVB9</accession>
<dbReference type="KEGG" id="nwr:E3U44_05075"/>
<sequence>MYKLTLITPFNTLFQTSAMIGKQWCSPIYAVLLIVLLLTNFAETAEGRQVKSLLEMRRENVILQQWDLSCGAAALATLLNYQHGDSVTEKEVAKALMTREEYLKNPAIVQMREGFSLLDLKRFVDSRGYKGIGYGKLALEDLIERAPILVPINTHGYNHFVIFRGMQGNRVLLADPAWGNRTMLVKKFKQFWIEYPQFGKVGFLIARQDGIEPPNRLIPKTSDFVMLR</sequence>
<feature type="transmembrane region" description="Helical" evidence="1">
    <location>
        <begin position="28"/>
        <end position="47"/>
    </location>
</feature>
<dbReference type="GO" id="GO:0005524">
    <property type="term" value="F:ATP binding"/>
    <property type="evidence" value="ECO:0007669"/>
    <property type="project" value="InterPro"/>
</dbReference>
<dbReference type="OrthoDB" id="13401at2"/>
<evidence type="ECO:0000259" key="2">
    <source>
        <dbReference type="PROSITE" id="PS50990"/>
    </source>
</evidence>